<dbReference type="GO" id="GO:0016740">
    <property type="term" value="F:transferase activity"/>
    <property type="evidence" value="ECO:0007669"/>
    <property type="project" value="UniProtKB-KW"/>
</dbReference>
<dbReference type="Pfam" id="PF15580">
    <property type="entry name" value="Imm53"/>
    <property type="match status" value="1"/>
</dbReference>
<dbReference type="AlphaFoldDB" id="A0A0M9BJK5"/>
<protein>
    <submittedName>
        <fullName evidence="1">Rhodanese-related sulfurtransferase</fullName>
    </submittedName>
</protein>
<dbReference type="EMBL" id="LITU01000083">
    <property type="protein sequence ID" value="KOY12632.1"/>
    <property type="molecule type" value="Genomic_DNA"/>
</dbReference>
<accession>A0A0M9BJK5</accession>
<dbReference type="PATRIC" id="fig|1705561.3.peg.6330"/>
<evidence type="ECO:0000313" key="2">
    <source>
        <dbReference type="Proteomes" id="UP000037688"/>
    </source>
</evidence>
<sequence length="96" mass="11467">METLKWLQDWYKQNCNGDWEHSYGVKIETVDNPGWYVEINLVETKLEHKCLDLKEIERDEQDWYYCKVRDGVFHGAGGAGNLEEILICFRHWATEE</sequence>
<dbReference type="Proteomes" id="UP000037688">
    <property type="component" value="Unassembled WGS sequence"/>
</dbReference>
<dbReference type="OrthoDB" id="3533713at2"/>
<keyword evidence="1" id="KW-0808">Transferase</keyword>
<reference evidence="1 2" key="1">
    <citation type="submission" date="2015-08" db="EMBL/GenBank/DDBJ databases">
        <title>Draft genome sequence of cellulolytic and xylanolytic Paenibacillus sp. A59, isolated from a decaying forest soil from Patagonia, Argentina.</title>
        <authorList>
            <person name="Ghio S."/>
            <person name="Caceres A.M."/>
            <person name="Talia P."/>
            <person name="Grasso D."/>
            <person name="Campos E."/>
        </authorList>
    </citation>
    <scope>NUCLEOTIDE SEQUENCE [LARGE SCALE GENOMIC DNA]</scope>
    <source>
        <strain evidence="1 2">A59</strain>
    </source>
</reference>
<name>A0A0M9BJK5_9BACL</name>
<gene>
    <name evidence="1" type="ORF">AMS66_29940</name>
</gene>
<keyword evidence="2" id="KW-1185">Reference proteome</keyword>
<evidence type="ECO:0000313" key="1">
    <source>
        <dbReference type="EMBL" id="KOY12632.1"/>
    </source>
</evidence>
<proteinExistence type="predicted"/>
<dbReference type="RefSeq" id="WP_053784255.1">
    <property type="nucleotide sequence ID" value="NZ_LITU01000083.1"/>
</dbReference>
<comment type="caution">
    <text evidence="1">The sequence shown here is derived from an EMBL/GenBank/DDBJ whole genome shotgun (WGS) entry which is preliminary data.</text>
</comment>
<organism evidence="1 2">
    <name type="scientific">Paenibacillus xylanivorans</name>
    <dbReference type="NCBI Taxonomy" id="1705561"/>
    <lineage>
        <taxon>Bacteria</taxon>
        <taxon>Bacillati</taxon>
        <taxon>Bacillota</taxon>
        <taxon>Bacilli</taxon>
        <taxon>Bacillales</taxon>
        <taxon>Paenibacillaceae</taxon>
        <taxon>Paenibacillus</taxon>
    </lineage>
</organism>
<dbReference type="InterPro" id="IPR028228">
    <property type="entry name" value="Imm53"/>
</dbReference>